<proteinExistence type="predicted"/>
<feature type="coiled-coil region" evidence="1">
    <location>
        <begin position="29"/>
        <end position="115"/>
    </location>
</feature>
<dbReference type="PANTHER" id="PTHR21666">
    <property type="entry name" value="PEPTIDASE-RELATED"/>
    <property type="match status" value="1"/>
</dbReference>
<accession>A0A1L3GLN0</accession>
<dbReference type="OrthoDB" id="9784703at2"/>
<organism evidence="3 4">
    <name type="scientific">Syntrophotalea acetylenivorans</name>
    <dbReference type="NCBI Taxonomy" id="1842532"/>
    <lineage>
        <taxon>Bacteria</taxon>
        <taxon>Pseudomonadati</taxon>
        <taxon>Thermodesulfobacteriota</taxon>
        <taxon>Desulfuromonadia</taxon>
        <taxon>Desulfuromonadales</taxon>
        <taxon>Syntrophotaleaceae</taxon>
        <taxon>Syntrophotalea</taxon>
    </lineage>
</organism>
<dbReference type="PANTHER" id="PTHR21666:SF270">
    <property type="entry name" value="MUREIN HYDROLASE ACTIVATOR ENVC"/>
    <property type="match status" value="1"/>
</dbReference>
<dbReference type="STRING" id="1842532.A7E78_02715"/>
<reference evidence="3 4" key="1">
    <citation type="journal article" date="2017" name="Genome Announc.">
        <title>Complete Genome Sequences of Two Acetylene-Fermenting Pelobacter acetylenicus Strains.</title>
        <authorList>
            <person name="Sutton J.M."/>
            <person name="Baesman S.M."/>
            <person name="Fierst J.L."/>
            <person name="Poret-Peterson A.T."/>
            <person name="Oremland R.S."/>
            <person name="Dunlap D.S."/>
            <person name="Akob D.M."/>
        </authorList>
    </citation>
    <scope>NUCLEOTIDE SEQUENCE [LARGE SCALE GENOMIC DNA]</scope>
    <source>
        <strain evidence="3 4">SFB93</strain>
    </source>
</reference>
<dbReference type="Gene3D" id="2.70.70.10">
    <property type="entry name" value="Glucose Permease (Domain IIA)"/>
    <property type="match status" value="1"/>
</dbReference>
<dbReference type="SUPFAM" id="SSF51261">
    <property type="entry name" value="Duplicated hybrid motif"/>
    <property type="match status" value="1"/>
</dbReference>
<dbReference type="Proteomes" id="UP000182517">
    <property type="component" value="Chromosome"/>
</dbReference>
<evidence type="ECO:0000259" key="2">
    <source>
        <dbReference type="Pfam" id="PF01551"/>
    </source>
</evidence>
<dbReference type="RefSeq" id="WP_072282808.1">
    <property type="nucleotide sequence ID" value="NZ_CP015519.1"/>
</dbReference>
<evidence type="ECO:0000313" key="3">
    <source>
        <dbReference type="EMBL" id="APG26847.1"/>
    </source>
</evidence>
<gene>
    <name evidence="3" type="ORF">A7E78_02715</name>
</gene>
<keyword evidence="1" id="KW-0175">Coiled coil</keyword>
<dbReference type="InterPro" id="IPR011055">
    <property type="entry name" value="Dup_hybrid_motif"/>
</dbReference>
<dbReference type="EMBL" id="CP015519">
    <property type="protein sequence ID" value="APG26847.1"/>
    <property type="molecule type" value="Genomic_DNA"/>
</dbReference>
<evidence type="ECO:0000256" key="1">
    <source>
        <dbReference type="SAM" id="Coils"/>
    </source>
</evidence>
<dbReference type="GO" id="GO:0004222">
    <property type="term" value="F:metalloendopeptidase activity"/>
    <property type="evidence" value="ECO:0007669"/>
    <property type="project" value="TreeGrafter"/>
</dbReference>
<feature type="domain" description="M23ase beta-sheet core" evidence="2">
    <location>
        <begin position="287"/>
        <end position="377"/>
    </location>
</feature>
<dbReference type="CDD" id="cd12797">
    <property type="entry name" value="M23_peptidase"/>
    <property type="match status" value="1"/>
</dbReference>
<dbReference type="Pfam" id="PF01551">
    <property type="entry name" value="Peptidase_M23"/>
    <property type="match status" value="1"/>
</dbReference>
<dbReference type="Gene3D" id="6.10.250.3150">
    <property type="match status" value="1"/>
</dbReference>
<name>A0A1L3GLN0_9BACT</name>
<dbReference type="AlphaFoldDB" id="A0A1L3GLN0"/>
<protein>
    <recommendedName>
        <fullName evidence="2">M23ase beta-sheet core domain-containing protein</fullName>
    </recommendedName>
</protein>
<dbReference type="InterPro" id="IPR050570">
    <property type="entry name" value="Cell_wall_metabolism_enzyme"/>
</dbReference>
<sequence length="385" mass="43848">MSFYQMLLYLPLLLLLLFGHPGDLFSKDLHGNRQELKEIRQRIEKLSASLEKEQKKKTTLQKDLAGVQKQLTRLRAREEEHASNLKSLKKDISVKEEAIRKITAASQERRKLVARRLGAIYRGGQTRFLRILFANRSPAEIAEDYHYFKKVVQHDRSLLASFRQEQEALAGELASLESFEEQRKQQIEQLKISRETLKKGRRLKKQLLSKLKRRQGALSVELKTLKEKSARLAALVKKLESAPTSKYTQVFGDFSRQKGRLAWPVKGRIKVPFGTGRLAGLGTLYDSQGVEIEVSGNQAIHAIWGGTVIYANNFRGFGNMIIVDHGDNFYSLYAQASRLQKKVGDSVSTGELLGYPGFEDADSIYFEIRHHGTPLDPLAWLKPRT</sequence>
<feature type="coiled-coil region" evidence="1">
    <location>
        <begin position="176"/>
        <end position="242"/>
    </location>
</feature>
<dbReference type="KEGG" id="pef:A7E78_02715"/>
<keyword evidence="4" id="KW-1185">Reference proteome</keyword>
<evidence type="ECO:0000313" key="4">
    <source>
        <dbReference type="Proteomes" id="UP000182517"/>
    </source>
</evidence>
<dbReference type="InterPro" id="IPR016047">
    <property type="entry name" value="M23ase_b-sheet_dom"/>
</dbReference>